<dbReference type="AlphaFoldDB" id="A0A2C9V900"/>
<keyword evidence="1" id="KW-0812">Transmembrane</keyword>
<proteinExistence type="predicted"/>
<keyword evidence="1" id="KW-0472">Membrane</keyword>
<dbReference type="EMBL" id="CM004395">
    <property type="protein sequence ID" value="OAY41222.1"/>
    <property type="molecule type" value="Genomic_DNA"/>
</dbReference>
<gene>
    <name evidence="2" type="ORF">MANES_09G083500</name>
</gene>
<reference evidence="2" key="1">
    <citation type="submission" date="2016-02" db="EMBL/GenBank/DDBJ databases">
        <title>WGS assembly of Manihot esculenta.</title>
        <authorList>
            <person name="Bredeson J.V."/>
            <person name="Prochnik S.E."/>
            <person name="Lyons J.B."/>
            <person name="Schmutz J."/>
            <person name="Grimwood J."/>
            <person name="Vrebalov J."/>
            <person name="Bart R.S."/>
            <person name="Amuge T."/>
            <person name="Ferguson M.E."/>
            <person name="Green R."/>
            <person name="Putnam N."/>
            <person name="Stites J."/>
            <person name="Rounsley S."/>
            <person name="Rokhsar D.S."/>
        </authorList>
    </citation>
    <scope>NUCLEOTIDE SEQUENCE [LARGE SCALE GENOMIC DNA]</scope>
    <source>
        <tissue evidence="2">Leaf</tissue>
    </source>
</reference>
<accession>A0A2C9V900</accession>
<evidence type="ECO:0000256" key="1">
    <source>
        <dbReference type="SAM" id="Phobius"/>
    </source>
</evidence>
<feature type="transmembrane region" description="Helical" evidence="1">
    <location>
        <begin position="20"/>
        <end position="38"/>
    </location>
</feature>
<protein>
    <submittedName>
        <fullName evidence="2">Uncharacterized protein</fullName>
    </submittedName>
</protein>
<sequence>MESLSSPIFILPYLSTDFHSFVIYFEIVGVTLLIIGIGSSTMC</sequence>
<keyword evidence="1" id="KW-1133">Transmembrane helix</keyword>
<evidence type="ECO:0000313" key="2">
    <source>
        <dbReference type="EMBL" id="OAY41222.1"/>
    </source>
</evidence>
<organism evidence="2">
    <name type="scientific">Manihot esculenta</name>
    <name type="common">Cassava</name>
    <name type="synonym">Jatropha manihot</name>
    <dbReference type="NCBI Taxonomy" id="3983"/>
    <lineage>
        <taxon>Eukaryota</taxon>
        <taxon>Viridiplantae</taxon>
        <taxon>Streptophyta</taxon>
        <taxon>Embryophyta</taxon>
        <taxon>Tracheophyta</taxon>
        <taxon>Spermatophyta</taxon>
        <taxon>Magnoliopsida</taxon>
        <taxon>eudicotyledons</taxon>
        <taxon>Gunneridae</taxon>
        <taxon>Pentapetalae</taxon>
        <taxon>rosids</taxon>
        <taxon>fabids</taxon>
        <taxon>Malpighiales</taxon>
        <taxon>Euphorbiaceae</taxon>
        <taxon>Crotonoideae</taxon>
        <taxon>Manihoteae</taxon>
        <taxon>Manihot</taxon>
    </lineage>
</organism>
<name>A0A2C9V900_MANES</name>